<accession>B0BYV7</accession>
<proteinExistence type="predicted"/>
<dbReference type="KEGG" id="amr:AM1_2108"/>
<keyword evidence="1" id="KW-0812">Transmembrane</keyword>
<reference evidence="2 3" key="1">
    <citation type="journal article" date="2008" name="Proc. Natl. Acad. Sci. U.S.A.">
        <title>Niche adaptation and genome expansion in the chlorophyll d-producing cyanobacterium Acaryochloris marina.</title>
        <authorList>
            <person name="Swingley W.D."/>
            <person name="Chen M."/>
            <person name="Cheung P.C."/>
            <person name="Conrad A.L."/>
            <person name="Dejesa L.C."/>
            <person name="Hao J."/>
            <person name="Honchak B.M."/>
            <person name="Karbach L.E."/>
            <person name="Kurdoglu A."/>
            <person name="Lahiri S."/>
            <person name="Mastrian S.D."/>
            <person name="Miyashita H."/>
            <person name="Page L."/>
            <person name="Ramakrishna P."/>
            <person name="Satoh S."/>
            <person name="Sattley W.M."/>
            <person name="Shimada Y."/>
            <person name="Taylor H.L."/>
            <person name="Tomo T."/>
            <person name="Tsuchiya T."/>
            <person name="Wang Z.T."/>
            <person name="Raymond J."/>
            <person name="Mimuro M."/>
            <person name="Blankenship R.E."/>
            <person name="Touchman J.W."/>
        </authorList>
    </citation>
    <scope>NUCLEOTIDE SEQUENCE [LARGE SCALE GENOMIC DNA]</scope>
    <source>
        <strain evidence="3">MBIC 11017</strain>
    </source>
</reference>
<evidence type="ECO:0000313" key="2">
    <source>
        <dbReference type="EMBL" id="ABW27123.1"/>
    </source>
</evidence>
<dbReference type="PANTHER" id="PTHR35302">
    <property type="match status" value="1"/>
</dbReference>
<evidence type="ECO:0000313" key="3">
    <source>
        <dbReference type="Proteomes" id="UP000000268"/>
    </source>
</evidence>
<dbReference type="InterPro" id="IPR021919">
    <property type="entry name" value="CCB1"/>
</dbReference>
<dbReference type="eggNOG" id="ENOG5031S34">
    <property type="taxonomic scope" value="Bacteria"/>
</dbReference>
<dbReference type="Proteomes" id="UP000000268">
    <property type="component" value="Chromosome"/>
</dbReference>
<keyword evidence="1" id="KW-1133">Transmembrane helix</keyword>
<name>B0BYV7_ACAM1</name>
<dbReference type="HOGENOM" id="CLU_067692_2_0_3"/>
<dbReference type="RefSeq" id="WP_012162611.1">
    <property type="nucleotide sequence ID" value="NC_009925.1"/>
</dbReference>
<dbReference type="AlphaFoldDB" id="B0BYV7"/>
<feature type="transmembrane region" description="Helical" evidence="1">
    <location>
        <begin position="109"/>
        <end position="128"/>
    </location>
</feature>
<sequence length="180" mass="20158">MRSFVLPSTFLLTLLLMVGLFFFVRASVKDRTEELQWLSSQPEEAVLKKVEDHLTNRSYRLSALDKELDQVTFEGTVRPSVVLACFLTALMLTATLCLSLVFSILFPSVGFGFTVITVISPVAGWFYWQKAQRPEQVRLKVESVASSGETDPQTLLTVIAHRDEITAMRPTLKTFGVIAP</sequence>
<dbReference type="EMBL" id="CP000828">
    <property type="protein sequence ID" value="ABW27123.1"/>
    <property type="molecule type" value="Genomic_DNA"/>
</dbReference>
<dbReference type="STRING" id="329726.AM1_2108"/>
<keyword evidence="1" id="KW-0472">Membrane</keyword>
<gene>
    <name evidence="2" type="primary">ccb1</name>
    <name evidence="2" type="ordered locus">AM1_2108</name>
</gene>
<organism evidence="2 3">
    <name type="scientific">Acaryochloris marina (strain MBIC 11017)</name>
    <dbReference type="NCBI Taxonomy" id="329726"/>
    <lineage>
        <taxon>Bacteria</taxon>
        <taxon>Bacillati</taxon>
        <taxon>Cyanobacteriota</taxon>
        <taxon>Cyanophyceae</taxon>
        <taxon>Acaryochloridales</taxon>
        <taxon>Acaryochloridaceae</taxon>
        <taxon>Acaryochloris</taxon>
    </lineage>
</organism>
<dbReference type="Pfam" id="PF12046">
    <property type="entry name" value="CCB1"/>
    <property type="match status" value="1"/>
</dbReference>
<dbReference type="PANTHER" id="PTHR35302:SF1">
    <property type="entry name" value="PROTEIN COFACTOR ASSEMBLY OF COMPLEX C SUBUNIT B CCB1, CHLOROPLASTIC"/>
    <property type="match status" value="1"/>
</dbReference>
<evidence type="ECO:0000256" key="1">
    <source>
        <dbReference type="SAM" id="Phobius"/>
    </source>
</evidence>
<dbReference type="OrthoDB" id="513241at2"/>
<protein>
    <submittedName>
        <fullName evidence="2">Cytochrome c biogenesis protein, putative, Ccb1</fullName>
    </submittedName>
</protein>
<keyword evidence="3" id="KW-1185">Reference proteome</keyword>
<feature type="transmembrane region" description="Helical" evidence="1">
    <location>
        <begin position="81"/>
        <end position="102"/>
    </location>
</feature>